<accession>A0A2W5EUT3</accession>
<dbReference type="InterPro" id="IPR010982">
    <property type="entry name" value="Lambda_DNA-bd_dom_sf"/>
</dbReference>
<keyword evidence="1" id="KW-0238">DNA-binding</keyword>
<evidence type="ECO:0000313" key="2">
    <source>
        <dbReference type="Proteomes" id="UP000249769"/>
    </source>
</evidence>
<dbReference type="EMBL" id="QFOL01000322">
    <property type="protein sequence ID" value="PZP45317.1"/>
    <property type="molecule type" value="Genomic_DNA"/>
</dbReference>
<dbReference type="GO" id="GO:0003677">
    <property type="term" value="F:DNA binding"/>
    <property type="evidence" value="ECO:0007669"/>
    <property type="project" value="UniProtKB-KW"/>
</dbReference>
<feature type="non-terminal residue" evidence="1">
    <location>
        <position position="95"/>
    </location>
</feature>
<gene>
    <name evidence="1" type="ORF">DI595_19045</name>
</gene>
<sequence>MLHRGLSIYELSIEIEVSEEKTEALIEGELQINEKLAERLSAALGSSSAFWINREKQYRQDLERLQNPVNSLTALDEKWARSFPLKDMHKFGWFP</sequence>
<reference evidence="1 2" key="1">
    <citation type="submission" date="2017-08" db="EMBL/GenBank/DDBJ databases">
        <title>Infants hospitalized years apart are colonized by the same room-sourced microbial strains.</title>
        <authorList>
            <person name="Brooks B."/>
            <person name="Olm M.R."/>
            <person name="Firek B.A."/>
            <person name="Baker R."/>
            <person name="Thomas B.C."/>
            <person name="Morowitz M.J."/>
            <person name="Banfield J.F."/>
        </authorList>
    </citation>
    <scope>NUCLEOTIDE SEQUENCE [LARGE SCALE GENOMIC DNA]</scope>
    <source>
        <strain evidence="1">S2_009_000_R2_73</strain>
    </source>
</reference>
<evidence type="ECO:0000313" key="1">
    <source>
        <dbReference type="EMBL" id="PZP45317.1"/>
    </source>
</evidence>
<comment type="caution">
    <text evidence="1">The sequence shown here is derived from an EMBL/GenBank/DDBJ whole genome shotgun (WGS) entry which is preliminary data.</text>
</comment>
<dbReference type="AlphaFoldDB" id="A0A2W5EUT3"/>
<dbReference type="SUPFAM" id="SSF47413">
    <property type="entry name" value="lambda repressor-like DNA-binding domains"/>
    <property type="match status" value="1"/>
</dbReference>
<organism evidence="1 2">
    <name type="scientific">Agrobacterium fabrum</name>
    <dbReference type="NCBI Taxonomy" id="1176649"/>
    <lineage>
        <taxon>Bacteria</taxon>
        <taxon>Pseudomonadati</taxon>
        <taxon>Pseudomonadota</taxon>
        <taxon>Alphaproteobacteria</taxon>
        <taxon>Hyphomicrobiales</taxon>
        <taxon>Rhizobiaceae</taxon>
        <taxon>Rhizobium/Agrobacterium group</taxon>
        <taxon>Agrobacterium</taxon>
        <taxon>Agrobacterium tumefaciens complex</taxon>
    </lineage>
</organism>
<dbReference type="Proteomes" id="UP000249769">
    <property type="component" value="Unassembled WGS sequence"/>
</dbReference>
<dbReference type="Gene3D" id="1.10.260.40">
    <property type="entry name" value="lambda repressor-like DNA-binding domains"/>
    <property type="match status" value="1"/>
</dbReference>
<proteinExistence type="predicted"/>
<protein>
    <submittedName>
        <fullName evidence="1">DNA-binding protein</fullName>
    </submittedName>
</protein>
<name>A0A2W5EUT3_9HYPH</name>